<comment type="caution">
    <text evidence="1">The sequence shown here is derived from an EMBL/GenBank/DDBJ whole genome shotgun (WGS) entry which is preliminary data.</text>
</comment>
<dbReference type="EMBL" id="CM042015">
    <property type="protein sequence ID" value="KAI3711227.1"/>
    <property type="molecule type" value="Genomic_DNA"/>
</dbReference>
<accession>A0ACB9AM32</accession>
<dbReference type="Proteomes" id="UP001055811">
    <property type="component" value="Linkage Group LG07"/>
</dbReference>
<keyword evidence="2" id="KW-1185">Reference proteome</keyword>
<evidence type="ECO:0000313" key="1">
    <source>
        <dbReference type="EMBL" id="KAI3711227.1"/>
    </source>
</evidence>
<proteinExistence type="predicted"/>
<gene>
    <name evidence="1" type="ORF">L2E82_41162</name>
</gene>
<protein>
    <submittedName>
        <fullName evidence="1">Uncharacterized protein</fullName>
    </submittedName>
</protein>
<name>A0ACB9AM32_CICIN</name>
<organism evidence="1 2">
    <name type="scientific">Cichorium intybus</name>
    <name type="common">Chicory</name>
    <dbReference type="NCBI Taxonomy" id="13427"/>
    <lineage>
        <taxon>Eukaryota</taxon>
        <taxon>Viridiplantae</taxon>
        <taxon>Streptophyta</taxon>
        <taxon>Embryophyta</taxon>
        <taxon>Tracheophyta</taxon>
        <taxon>Spermatophyta</taxon>
        <taxon>Magnoliopsida</taxon>
        <taxon>eudicotyledons</taxon>
        <taxon>Gunneridae</taxon>
        <taxon>Pentapetalae</taxon>
        <taxon>asterids</taxon>
        <taxon>campanulids</taxon>
        <taxon>Asterales</taxon>
        <taxon>Asteraceae</taxon>
        <taxon>Cichorioideae</taxon>
        <taxon>Cichorieae</taxon>
        <taxon>Cichoriinae</taxon>
        <taxon>Cichorium</taxon>
    </lineage>
</organism>
<reference evidence="1 2" key="2">
    <citation type="journal article" date="2022" name="Mol. Ecol. Resour.">
        <title>The genomes of chicory, endive, great burdock and yacon provide insights into Asteraceae paleo-polyploidization history and plant inulin production.</title>
        <authorList>
            <person name="Fan W."/>
            <person name="Wang S."/>
            <person name="Wang H."/>
            <person name="Wang A."/>
            <person name="Jiang F."/>
            <person name="Liu H."/>
            <person name="Zhao H."/>
            <person name="Xu D."/>
            <person name="Zhang Y."/>
        </authorList>
    </citation>
    <scope>NUCLEOTIDE SEQUENCE [LARGE SCALE GENOMIC DNA]</scope>
    <source>
        <strain evidence="2">cv. Punajuju</strain>
        <tissue evidence="1">Leaves</tissue>
    </source>
</reference>
<evidence type="ECO:0000313" key="2">
    <source>
        <dbReference type="Proteomes" id="UP001055811"/>
    </source>
</evidence>
<reference evidence="2" key="1">
    <citation type="journal article" date="2022" name="Mol. Ecol. Resour.">
        <title>The genomes of chicory, endive, great burdock and yacon provide insights into Asteraceae palaeo-polyploidization history and plant inulin production.</title>
        <authorList>
            <person name="Fan W."/>
            <person name="Wang S."/>
            <person name="Wang H."/>
            <person name="Wang A."/>
            <person name="Jiang F."/>
            <person name="Liu H."/>
            <person name="Zhao H."/>
            <person name="Xu D."/>
            <person name="Zhang Y."/>
        </authorList>
    </citation>
    <scope>NUCLEOTIDE SEQUENCE [LARGE SCALE GENOMIC DNA]</scope>
    <source>
        <strain evidence="2">cv. Punajuju</strain>
    </source>
</reference>
<sequence length="156" mass="17866">MRILIGVKKVINLEDLPESLPNLKTLELTTTNDALSMNVLIRILICSSNLESLHLIIQKGSLHTSFATEDHDLEFWETDYDCIFERLMTVNMTGISAVQHHTGFIEFLLERSPVLETMSITPCVNMTDEKLNFSIELLRFRRASPEAEIIFVQDQL</sequence>